<accession>A0A846W6M1</accession>
<proteinExistence type="predicted"/>
<dbReference type="AlphaFoldDB" id="A0A846W6M1"/>
<protein>
    <submittedName>
        <fullName evidence="8">Amino acid permease</fullName>
    </submittedName>
</protein>
<dbReference type="RefSeq" id="WP_067640757.1">
    <property type="nucleotide sequence ID" value="NZ_JAAXOM010000004.1"/>
</dbReference>
<evidence type="ECO:0000256" key="5">
    <source>
        <dbReference type="ARBA" id="ARBA00022989"/>
    </source>
</evidence>
<feature type="transmembrane region" description="Helical" evidence="7">
    <location>
        <begin position="236"/>
        <end position="258"/>
    </location>
</feature>
<dbReference type="GO" id="GO:0005886">
    <property type="term" value="C:plasma membrane"/>
    <property type="evidence" value="ECO:0007669"/>
    <property type="project" value="UniProtKB-SubCell"/>
</dbReference>
<evidence type="ECO:0000256" key="7">
    <source>
        <dbReference type="SAM" id="Phobius"/>
    </source>
</evidence>
<evidence type="ECO:0000256" key="1">
    <source>
        <dbReference type="ARBA" id="ARBA00004651"/>
    </source>
</evidence>
<keyword evidence="4 7" id="KW-0812">Transmembrane</keyword>
<feature type="transmembrane region" description="Helical" evidence="7">
    <location>
        <begin position="156"/>
        <end position="176"/>
    </location>
</feature>
<keyword evidence="2" id="KW-0813">Transport</keyword>
<feature type="transmembrane region" description="Helical" evidence="7">
    <location>
        <begin position="436"/>
        <end position="457"/>
    </location>
</feature>
<feature type="transmembrane region" description="Helical" evidence="7">
    <location>
        <begin position="124"/>
        <end position="144"/>
    </location>
</feature>
<organism evidence="8 9">
    <name type="scientific">Nocardia coubleae</name>
    <dbReference type="NCBI Taxonomy" id="356147"/>
    <lineage>
        <taxon>Bacteria</taxon>
        <taxon>Bacillati</taxon>
        <taxon>Actinomycetota</taxon>
        <taxon>Actinomycetes</taxon>
        <taxon>Mycobacteriales</taxon>
        <taxon>Nocardiaceae</taxon>
        <taxon>Nocardia</taxon>
    </lineage>
</organism>
<dbReference type="PANTHER" id="PTHR42770">
    <property type="entry name" value="AMINO ACID TRANSPORTER-RELATED"/>
    <property type="match status" value="1"/>
</dbReference>
<feature type="transmembrane region" description="Helical" evidence="7">
    <location>
        <begin position="37"/>
        <end position="57"/>
    </location>
</feature>
<feature type="transmembrane region" description="Helical" evidence="7">
    <location>
        <begin position="362"/>
        <end position="383"/>
    </location>
</feature>
<sequence length="473" mass="50157">MTGTATKAATTTKYLSWVTLALMTTSSVASLRSAPTMAVYGLACVFLYIVPAVLFLMPTSLVAAELASGWDGGVYKWVGDGLSKPLGFLAVWCQFAMTIFYYPSLLAYVASTFAYIIHPSLASNGPYVAIVIITVYWAGVYVSSRGTKTVAGLSSMGLIIGTLIPGTLLVVLGLVFLSQGNPSAAPMDSAHLLPAWTGLASLVLIVNNFLSYAGMEMNAVHVSSLRNPGKEFPKAMALAAGLVLVIFILPALAISWVVPSASLSLTAGVMQAFDGFFSHFHIGFLTPIVGIALVAAALGGMLTWLAGPSKGLLLIGRSEGYLPPVLTRLNKHGVQQNMLVAQGVFTTAIALLYALIPNVSSAYWILSVITTQVYLIMYVLMFAAAAKLRRDDPDHPRGYRAPALYALCLLGSVSSVAAFAIGFVPPSQFGSGNPLMYFAIVGGGMGIVGLLIPYLFYRNRRESWKIAVPQEAE</sequence>
<evidence type="ECO:0000256" key="6">
    <source>
        <dbReference type="ARBA" id="ARBA00023136"/>
    </source>
</evidence>
<evidence type="ECO:0000313" key="9">
    <source>
        <dbReference type="Proteomes" id="UP000572007"/>
    </source>
</evidence>
<keyword evidence="3" id="KW-1003">Cell membrane</keyword>
<dbReference type="InterPro" id="IPR002293">
    <property type="entry name" value="AA/rel_permease1"/>
</dbReference>
<dbReference type="PANTHER" id="PTHR42770:SF15">
    <property type="entry name" value="GLUTAMATE_GAMMA-AMINOBUTYRATE ANTIPORTER-RELATED"/>
    <property type="match status" value="1"/>
</dbReference>
<gene>
    <name evidence="8" type="ORF">HGA10_16905</name>
</gene>
<dbReference type="EMBL" id="JAAXOM010000004">
    <property type="protein sequence ID" value="NKX88979.1"/>
    <property type="molecule type" value="Genomic_DNA"/>
</dbReference>
<dbReference type="Proteomes" id="UP000572007">
    <property type="component" value="Unassembled WGS sequence"/>
</dbReference>
<feature type="transmembrane region" description="Helical" evidence="7">
    <location>
        <begin position="278"/>
        <end position="307"/>
    </location>
</feature>
<dbReference type="GO" id="GO:0022857">
    <property type="term" value="F:transmembrane transporter activity"/>
    <property type="evidence" value="ECO:0007669"/>
    <property type="project" value="InterPro"/>
</dbReference>
<evidence type="ECO:0000256" key="3">
    <source>
        <dbReference type="ARBA" id="ARBA00022475"/>
    </source>
</evidence>
<feature type="transmembrane region" description="Helical" evidence="7">
    <location>
        <begin position="196"/>
        <end position="215"/>
    </location>
</feature>
<reference evidence="8 9" key="1">
    <citation type="submission" date="2020-04" db="EMBL/GenBank/DDBJ databases">
        <title>MicrobeNet Type strains.</title>
        <authorList>
            <person name="Nicholson A.C."/>
        </authorList>
    </citation>
    <scope>NUCLEOTIDE SEQUENCE [LARGE SCALE GENOMIC DNA]</scope>
    <source>
        <strain evidence="8 9">DSM 44960</strain>
    </source>
</reference>
<evidence type="ECO:0000313" key="8">
    <source>
        <dbReference type="EMBL" id="NKX88979.1"/>
    </source>
</evidence>
<dbReference type="Pfam" id="PF13520">
    <property type="entry name" value="AA_permease_2"/>
    <property type="match status" value="1"/>
</dbReference>
<dbReference type="Gene3D" id="1.20.1740.10">
    <property type="entry name" value="Amino acid/polyamine transporter I"/>
    <property type="match status" value="1"/>
</dbReference>
<name>A0A846W6M1_9NOCA</name>
<feature type="transmembrane region" description="Helical" evidence="7">
    <location>
        <begin position="404"/>
        <end position="424"/>
    </location>
</feature>
<feature type="transmembrane region" description="Helical" evidence="7">
    <location>
        <begin position="12"/>
        <end position="31"/>
    </location>
</feature>
<comment type="subcellular location">
    <subcellularLocation>
        <location evidence="1">Cell membrane</location>
        <topology evidence="1">Multi-pass membrane protein</topology>
    </subcellularLocation>
</comment>
<comment type="caution">
    <text evidence="8">The sequence shown here is derived from an EMBL/GenBank/DDBJ whole genome shotgun (WGS) entry which is preliminary data.</text>
</comment>
<dbReference type="PIRSF" id="PIRSF006060">
    <property type="entry name" value="AA_transporter"/>
    <property type="match status" value="1"/>
</dbReference>
<feature type="transmembrane region" description="Helical" evidence="7">
    <location>
        <begin position="99"/>
        <end position="118"/>
    </location>
</feature>
<keyword evidence="9" id="KW-1185">Reference proteome</keyword>
<evidence type="ECO:0000256" key="4">
    <source>
        <dbReference type="ARBA" id="ARBA00022692"/>
    </source>
</evidence>
<feature type="transmembrane region" description="Helical" evidence="7">
    <location>
        <begin position="338"/>
        <end position="356"/>
    </location>
</feature>
<keyword evidence="5 7" id="KW-1133">Transmembrane helix</keyword>
<dbReference type="InterPro" id="IPR050367">
    <property type="entry name" value="APC_superfamily"/>
</dbReference>
<evidence type="ECO:0000256" key="2">
    <source>
        <dbReference type="ARBA" id="ARBA00022448"/>
    </source>
</evidence>
<keyword evidence="6 7" id="KW-0472">Membrane</keyword>